<proteinExistence type="predicted"/>
<dbReference type="AlphaFoldDB" id="A0AA36E8U3"/>
<feature type="region of interest" description="Disordered" evidence="1">
    <location>
        <begin position="56"/>
        <end position="127"/>
    </location>
</feature>
<evidence type="ECO:0000256" key="1">
    <source>
        <dbReference type="SAM" id="MobiDB-lite"/>
    </source>
</evidence>
<evidence type="ECO:0000313" key="2">
    <source>
        <dbReference type="EMBL" id="CAI9287439.1"/>
    </source>
</evidence>
<evidence type="ECO:0000313" key="3">
    <source>
        <dbReference type="Proteomes" id="UP001177003"/>
    </source>
</evidence>
<name>A0AA36E8U3_LACSI</name>
<protein>
    <submittedName>
        <fullName evidence="2">Uncharacterized protein</fullName>
    </submittedName>
</protein>
<gene>
    <name evidence="2" type="ORF">LSALG_LOCUS26801</name>
</gene>
<feature type="compositionally biased region" description="Basic and acidic residues" evidence="1">
    <location>
        <begin position="63"/>
        <end position="86"/>
    </location>
</feature>
<reference evidence="2" key="1">
    <citation type="submission" date="2023-04" db="EMBL/GenBank/DDBJ databases">
        <authorList>
            <person name="Vijverberg K."/>
            <person name="Xiong W."/>
            <person name="Schranz E."/>
        </authorList>
    </citation>
    <scope>NUCLEOTIDE SEQUENCE</scope>
</reference>
<dbReference type="EMBL" id="OX465081">
    <property type="protein sequence ID" value="CAI9287439.1"/>
    <property type="molecule type" value="Genomic_DNA"/>
</dbReference>
<keyword evidence="3" id="KW-1185">Reference proteome</keyword>
<dbReference type="Proteomes" id="UP001177003">
    <property type="component" value="Chromosome 5"/>
</dbReference>
<sequence length="149" mass="17659">MMKENLNSKLNDAITKFCKKESLRILKERMTNVIFEDKTESTEILEFPSIETGREGTNLKLVLGEKRNDEKENEDKKGNGEQHNDNDGLEPEVDYFLDGNEFDNEGTKNDGEINRKENDEKNKAKLKQKRMMERLMKMRMMKRKKIRRL</sequence>
<feature type="compositionally biased region" description="Basic and acidic residues" evidence="1">
    <location>
        <begin position="105"/>
        <end position="123"/>
    </location>
</feature>
<feature type="compositionally biased region" description="Acidic residues" evidence="1">
    <location>
        <begin position="87"/>
        <end position="104"/>
    </location>
</feature>
<accession>A0AA36E8U3</accession>
<organism evidence="2 3">
    <name type="scientific">Lactuca saligna</name>
    <name type="common">Willowleaf lettuce</name>
    <dbReference type="NCBI Taxonomy" id="75948"/>
    <lineage>
        <taxon>Eukaryota</taxon>
        <taxon>Viridiplantae</taxon>
        <taxon>Streptophyta</taxon>
        <taxon>Embryophyta</taxon>
        <taxon>Tracheophyta</taxon>
        <taxon>Spermatophyta</taxon>
        <taxon>Magnoliopsida</taxon>
        <taxon>eudicotyledons</taxon>
        <taxon>Gunneridae</taxon>
        <taxon>Pentapetalae</taxon>
        <taxon>asterids</taxon>
        <taxon>campanulids</taxon>
        <taxon>Asterales</taxon>
        <taxon>Asteraceae</taxon>
        <taxon>Cichorioideae</taxon>
        <taxon>Cichorieae</taxon>
        <taxon>Lactucinae</taxon>
        <taxon>Lactuca</taxon>
    </lineage>
</organism>